<protein>
    <recommendedName>
        <fullName evidence="2">DUF4058 family protein</fullName>
    </recommendedName>
</protein>
<dbReference type="EMBL" id="CADCTR010000074">
    <property type="protein sequence ID" value="CAA9215965.1"/>
    <property type="molecule type" value="Genomic_DNA"/>
</dbReference>
<dbReference type="Pfam" id="PF13267">
    <property type="entry name" value="DUF4058"/>
    <property type="match status" value="1"/>
</dbReference>
<accession>A0A6J4H963</accession>
<organism evidence="1">
    <name type="scientific">uncultured Chloroflexia bacterium</name>
    <dbReference type="NCBI Taxonomy" id="1672391"/>
    <lineage>
        <taxon>Bacteria</taxon>
        <taxon>Bacillati</taxon>
        <taxon>Chloroflexota</taxon>
        <taxon>Chloroflexia</taxon>
        <taxon>environmental samples</taxon>
    </lineage>
</organism>
<evidence type="ECO:0000313" key="1">
    <source>
        <dbReference type="EMBL" id="CAA9215965.1"/>
    </source>
</evidence>
<name>A0A6J4H963_9CHLR</name>
<sequence length="140" mass="15988">MLSPTNKNTGQGRWQYEQKRLALTGTRTHFVEIDLLRAGQPMTMRGYHGRSHYRILVSRADQRPRASLLPFDVQHPIPSFHLPLIEGDDEPVIDLNRLLHELYDRAGYDLRINYGAEPEPALSETVAAWAHSLLHAVGLR</sequence>
<gene>
    <name evidence="1" type="ORF">AVDCRST_MAG93-231</name>
</gene>
<evidence type="ECO:0008006" key="2">
    <source>
        <dbReference type="Google" id="ProtNLM"/>
    </source>
</evidence>
<dbReference type="AlphaFoldDB" id="A0A6J4H963"/>
<reference evidence="1" key="1">
    <citation type="submission" date="2020-02" db="EMBL/GenBank/DDBJ databases">
        <authorList>
            <person name="Meier V. D."/>
        </authorList>
    </citation>
    <scope>NUCLEOTIDE SEQUENCE</scope>
    <source>
        <strain evidence="1">AVDCRST_MAG93</strain>
    </source>
</reference>
<dbReference type="InterPro" id="IPR025132">
    <property type="entry name" value="DUF4058"/>
</dbReference>
<proteinExistence type="predicted"/>